<comment type="caution">
    <text evidence="3">The sequence shown here is derived from an EMBL/GenBank/DDBJ whole genome shotgun (WGS) entry which is preliminary data.</text>
</comment>
<reference evidence="3 4" key="1">
    <citation type="submission" date="2018-06" db="EMBL/GenBank/DDBJ databases">
        <title>Genomic Encyclopedia of Archaeal and Bacterial Type Strains, Phase II (KMG-II): from individual species to whole genera.</title>
        <authorList>
            <person name="Goeker M."/>
        </authorList>
    </citation>
    <scope>NUCLEOTIDE SEQUENCE [LARGE SCALE GENOMIC DNA]</scope>
    <source>
        <strain evidence="3 4">DSM 13087</strain>
    </source>
</reference>
<dbReference type="RefSeq" id="WP_071469997.1">
    <property type="nucleotide sequence ID" value="NZ_MEHT01000021.1"/>
</dbReference>
<evidence type="ECO:0000259" key="2">
    <source>
        <dbReference type="Pfam" id="PF07510"/>
    </source>
</evidence>
<evidence type="ECO:0000259" key="1">
    <source>
        <dbReference type="Pfam" id="PF03235"/>
    </source>
</evidence>
<feature type="domain" description="GmrSD restriction endonucleases C-terminal" evidence="2">
    <location>
        <begin position="446"/>
        <end position="598"/>
    </location>
</feature>
<proteinExistence type="predicted"/>
<gene>
    <name evidence="3" type="ORF">LY56_03168</name>
</gene>
<dbReference type="Proteomes" id="UP000249364">
    <property type="component" value="Unassembled WGS sequence"/>
</dbReference>
<dbReference type="Pfam" id="PF03235">
    <property type="entry name" value="GmrSD_N"/>
    <property type="match status" value="1"/>
</dbReference>
<dbReference type="EMBL" id="QKZQ01000020">
    <property type="protein sequence ID" value="PZX37967.1"/>
    <property type="molecule type" value="Genomic_DNA"/>
</dbReference>
<feature type="domain" description="GmrSD restriction endonucleases N-terminal" evidence="1">
    <location>
        <begin position="8"/>
        <end position="243"/>
    </location>
</feature>
<dbReference type="InterPro" id="IPR004919">
    <property type="entry name" value="GmrSD_N"/>
</dbReference>
<evidence type="ECO:0000313" key="4">
    <source>
        <dbReference type="Proteomes" id="UP000249364"/>
    </source>
</evidence>
<accession>A0A2W7Q1C4</accession>
<evidence type="ECO:0000313" key="3">
    <source>
        <dbReference type="EMBL" id="PZX37967.1"/>
    </source>
</evidence>
<dbReference type="Pfam" id="PF07510">
    <property type="entry name" value="GmrSD_C"/>
    <property type="match status" value="1"/>
</dbReference>
<protein>
    <submittedName>
        <fullName evidence="3">Uncharacterized protein with ParB-like and HNH nuclease domain</fullName>
    </submittedName>
</protein>
<name>A0A2W7Q1C4_9RHOB</name>
<dbReference type="InterPro" id="IPR011089">
    <property type="entry name" value="GmrSD_C"/>
</dbReference>
<dbReference type="OrthoDB" id="9798761at2"/>
<dbReference type="PANTHER" id="PTHR35149">
    <property type="entry name" value="SLL5132 PROTEIN"/>
    <property type="match status" value="1"/>
</dbReference>
<dbReference type="PANTHER" id="PTHR35149:SF1">
    <property type="entry name" value="DUF5655 DOMAIN-CONTAINING PROTEIN"/>
    <property type="match status" value="1"/>
</dbReference>
<dbReference type="STRING" id="121821.GCA_001870675_01184"/>
<organism evidence="3 4">
    <name type="scientific">Roseinatronobacter thiooxidans</name>
    <dbReference type="NCBI Taxonomy" id="121821"/>
    <lineage>
        <taxon>Bacteria</taxon>
        <taxon>Pseudomonadati</taxon>
        <taxon>Pseudomonadota</taxon>
        <taxon>Alphaproteobacteria</taxon>
        <taxon>Rhodobacterales</taxon>
        <taxon>Paracoccaceae</taxon>
        <taxon>Roseinatronobacter</taxon>
    </lineage>
</organism>
<keyword evidence="4" id="KW-1185">Reference proteome</keyword>
<dbReference type="AlphaFoldDB" id="A0A2W7Q1C4"/>
<sequence length="606" mass="69301">MQPSYIPISQVFSQDQRFTVPLFQRPYVWNREEQWEPLWDDVIGVLGRLKARIGDEVVASHFLGTIVLEQKPTATGSLPRREVIDGQQRLTTLQILLKAVEHAIDSSIRSGDEVADKAIELAKRQVAKLTANDAVDEEIYKVWPTNEDRGPFKEVMDSHAKSTPSGTGRMADAYAFFYDAAETFLHSGAPAEMAGILSEAVRNYMRLIVLDLDQGDEPQAIFETLNAHGTPLLPADLIKNWLLWEASRQKQNVGTLYEAYWRLFDRDHDYWRARVGAGHAARARVDTFLQNWLSKETGEAISGKHLYDRFLRYAEGLRMRDATTFQVKDLMESIHADALRFVKIDQPKGNRRFDLFLERLTRLGIIVFHPLLLEVMSRTEADPEDADAFADILESYLVRRLICGSQTRSYGALSLSILKAIRAHCDQPTSIALRELLGALHGADEWPSDEAFRRNWIGRQFYGYFKRDRVLMILQALEHRYQSRNGKAEPLMSFDWSQLQIEHIMPQGWENHWPLPDGLTAEERKANIQGIGNLTLVSKRLNPSLSNAPWFDLDAEKPGKRSGLNAHTMLMINRKLLDECKSGWSDDAIGARAERLFQDAKDIWRR</sequence>